<organism evidence="6 7">
    <name type="scientific">Adineta steineri</name>
    <dbReference type="NCBI Taxonomy" id="433720"/>
    <lineage>
        <taxon>Eukaryota</taxon>
        <taxon>Metazoa</taxon>
        <taxon>Spiralia</taxon>
        <taxon>Gnathifera</taxon>
        <taxon>Rotifera</taxon>
        <taxon>Eurotatoria</taxon>
        <taxon>Bdelloidea</taxon>
        <taxon>Adinetida</taxon>
        <taxon>Adinetidae</taxon>
        <taxon>Adineta</taxon>
    </lineage>
</organism>
<proteinExistence type="predicted"/>
<name>A0A818HUM7_9BILA</name>
<dbReference type="Gene3D" id="3.30.1490.120">
    <property type="entry name" value="RNA polymerase Rpb7-like, N-terminal domain"/>
    <property type="match status" value="1"/>
</dbReference>
<keyword evidence="2" id="KW-0240">DNA-directed RNA polymerase</keyword>
<dbReference type="AlphaFoldDB" id="A0A818HUM7"/>
<dbReference type="PANTHER" id="PTHR12709">
    <property type="entry name" value="DNA-DIRECTED RNA POLYMERASE II, III"/>
    <property type="match status" value="1"/>
</dbReference>
<comment type="subcellular location">
    <subcellularLocation>
        <location evidence="1">Nucleus</location>
    </subcellularLocation>
</comment>
<protein>
    <submittedName>
        <fullName evidence="6">Uncharacterized protein</fullName>
    </submittedName>
</protein>
<evidence type="ECO:0000256" key="5">
    <source>
        <dbReference type="SAM" id="MobiDB-lite"/>
    </source>
</evidence>
<dbReference type="GO" id="GO:0006362">
    <property type="term" value="P:transcription elongation by RNA polymerase I"/>
    <property type="evidence" value="ECO:0007669"/>
    <property type="project" value="TreeGrafter"/>
</dbReference>
<keyword evidence="3" id="KW-0804">Transcription</keyword>
<reference evidence="6" key="1">
    <citation type="submission" date="2021-02" db="EMBL/GenBank/DDBJ databases">
        <authorList>
            <person name="Nowell W R."/>
        </authorList>
    </citation>
    <scope>NUCLEOTIDE SEQUENCE</scope>
</reference>
<dbReference type="InterPro" id="IPR045113">
    <property type="entry name" value="Rpb7-like"/>
</dbReference>
<gene>
    <name evidence="6" type="ORF">KXQ929_LOCUS759</name>
</gene>
<accession>A0A818HUM7</accession>
<evidence type="ECO:0000256" key="4">
    <source>
        <dbReference type="ARBA" id="ARBA00023242"/>
    </source>
</evidence>
<evidence type="ECO:0000313" key="7">
    <source>
        <dbReference type="Proteomes" id="UP000663868"/>
    </source>
</evidence>
<dbReference type="GO" id="GO:0006352">
    <property type="term" value="P:DNA-templated transcription initiation"/>
    <property type="evidence" value="ECO:0007669"/>
    <property type="project" value="InterPro"/>
</dbReference>
<evidence type="ECO:0000256" key="3">
    <source>
        <dbReference type="ARBA" id="ARBA00023163"/>
    </source>
</evidence>
<evidence type="ECO:0000256" key="1">
    <source>
        <dbReference type="ARBA" id="ARBA00004123"/>
    </source>
</evidence>
<comment type="caution">
    <text evidence="6">The sequence shown here is derived from an EMBL/GenBank/DDBJ whole genome shotgun (WGS) entry which is preliminary data.</text>
</comment>
<sequence>MDASRKALFQSPHVPSAEPTLTTSTTTNNNAMILNTIELENATQFYHSETEKELHSQHLQKIRENIQTLTADAWLYQDPDKLIGFQRILQKMNLFKLSDVLPLVKDKDSCLEYKRQTILVPLPPNQIGKSKSGIKRILEESSNELAKKLNGFLLAIGKIHLLSDVGQTYQDEPTLWVPIKLNFILFVPEKGRRVHAIISKLGKKHIACLIHSRFNASFHRDTIPPIYHNFVFKLGQPVVLEIIECDVVDKILDIKTTLIEVNKTEKS</sequence>
<dbReference type="PANTHER" id="PTHR12709:SF5">
    <property type="entry name" value="DNA-DIRECTED RNA POLYMERASE I SUBUNIT RPA43"/>
    <property type="match status" value="1"/>
</dbReference>
<evidence type="ECO:0000313" key="6">
    <source>
        <dbReference type="EMBL" id="CAF3513760.1"/>
    </source>
</evidence>
<dbReference type="InterPro" id="IPR036898">
    <property type="entry name" value="RNA_pol_Rpb7-like_N_sf"/>
</dbReference>
<keyword evidence="4" id="KW-0539">Nucleus</keyword>
<dbReference type="GO" id="GO:0005736">
    <property type="term" value="C:RNA polymerase I complex"/>
    <property type="evidence" value="ECO:0007669"/>
    <property type="project" value="TreeGrafter"/>
</dbReference>
<dbReference type="Proteomes" id="UP000663868">
    <property type="component" value="Unassembled WGS sequence"/>
</dbReference>
<dbReference type="EMBL" id="CAJOBB010000019">
    <property type="protein sequence ID" value="CAF3513760.1"/>
    <property type="molecule type" value="Genomic_DNA"/>
</dbReference>
<feature type="region of interest" description="Disordered" evidence="5">
    <location>
        <begin position="1"/>
        <end position="27"/>
    </location>
</feature>
<evidence type="ECO:0000256" key="2">
    <source>
        <dbReference type="ARBA" id="ARBA00022478"/>
    </source>
</evidence>